<dbReference type="Proteomes" id="UP000221165">
    <property type="component" value="Unassembled WGS sequence"/>
</dbReference>
<name>A0A2C6KXP5_9APIC</name>
<organism evidence="1 2">
    <name type="scientific">Cystoisospora suis</name>
    <dbReference type="NCBI Taxonomy" id="483139"/>
    <lineage>
        <taxon>Eukaryota</taxon>
        <taxon>Sar</taxon>
        <taxon>Alveolata</taxon>
        <taxon>Apicomplexa</taxon>
        <taxon>Conoidasida</taxon>
        <taxon>Coccidia</taxon>
        <taxon>Eucoccidiorida</taxon>
        <taxon>Eimeriorina</taxon>
        <taxon>Sarcocystidae</taxon>
        <taxon>Cystoisospora</taxon>
    </lineage>
</organism>
<evidence type="ECO:0000313" key="2">
    <source>
        <dbReference type="Proteomes" id="UP000221165"/>
    </source>
</evidence>
<dbReference type="RefSeq" id="XP_067922440.1">
    <property type="nucleotide sequence ID" value="XM_068065580.1"/>
</dbReference>
<dbReference type="AlphaFoldDB" id="A0A2C6KXP5"/>
<reference evidence="1 2" key="1">
    <citation type="journal article" date="2017" name="Int. J. Parasitol.">
        <title>The genome of the protozoan parasite Cystoisospora suis and a reverse vaccinology approach to identify vaccine candidates.</title>
        <authorList>
            <person name="Palmieri N."/>
            <person name="Shrestha A."/>
            <person name="Ruttkowski B."/>
            <person name="Beck T."/>
            <person name="Vogl C."/>
            <person name="Tomley F."/>
            <person name="Blake D.P."/>
            <person name="Joachim A."/>
        </authorList>
    </citation>
    <scope>NUCLEOTIDE SEQUENCE [LARGE SCALE GENOMIC DNA]</scope>
    <source>
        <strain evidence="1 2">Wien I</strain>
    </source>
</reference>
<keyword evidence="2" id="KW-1185">Reference proteome</keyword>
<dbReference type="EMBL" id="MIGC01002618">
    <property type="protein sequence ID" value="PHJ20754.1"/>
    <property type="molecule type" value="Genomic_DNA"/>
</dbReference>
<protein>
    <submittedName>
        <fullName evidence="1">Uncharacterized protein</fullName>
    </submittedName>
</protein>
<sequence length="127" mass="14192">MEPGTYARRDMLRELEVTKEYLHDVRKQLDRELQARQDDAVFIDELTRECAGLRSSLNATTADLHAAQMLNTEVAGERIREDVCTASALVRECSESRSTCDACENVFVRLNEPDTASLPSRVSGNSA</sequence>
<gene>
    <name evidence="1" type="ORF">CSUI_005404</name>
</gene>
<evidence type="ECO:0000313" key="1">
    <source>
        <dbReference type="EMBL" id="PHJ20754.1"/>
    </source>
</evidence>
<dbReference type="GeneID" id="94428791"/>
<proteinExistence type="predicted"/>
<comment type="caution">
    <text evidence="1">The sequence shown here is derived from an EMBL/GenBank/DDBJ whole genome shotgun (WGS) entry which is preliminary data.</text>
</comment>
<dbReference type="VEuPathDB" id="ToxoDB:CSUI_005404"/>
<accession>A0A2C6KXP5</accession>